<evidence type="ECO:0000313" key="13">
    <source>
        <dbReference type="Proteomes" id="UP000276741"/>
    </source>
</evidence>
<name>A0A348B6I1_9CREN</name>
<comment type="similarity">
    <text evidence="3 9">Belongs to the FKBP-type PPIase family.</text>
</comment>
<keyword evidence="7 8" id="KW-0413">Isomerase</keyword>
<evidence type="ECO:0000256" key="9">
    <source>
        <dbReference type="RuleBase" id="RU003915"/>
    </source>
</evidence>
<dbReference type="InterPro" id="IPR001179">
    <property type="entry name" value="PPIase_FKBP_dom"/>
</dbReference>
<feature type="domain" description="PPIase FKBP-type" evidence="10">
    <location>
        <begin position="5"/>
        <end position="94"/>
    </location>
</feature>
<reference evidence="12" key="4">
    <citation type="submission" date="2020-09" db="EMBL/GenBank/DDBJ databases">
        <authorList>
            <person name="Sun Q."/>
            <person name="Ohkuma M."/>
        </authorList>
    </citation>
    <scope>NUCLEOTIDE SEQUENCE</scope>
    <source>
        <strain evidence="12">JCM 31740</strain>
    </source>
</reference>
<evidence type="ECO:0000256" key="7">
    <source>
        <dbReference type="ARBA" id="ARBA00023235"/>
    </source>
</evidence>
<dbReference type="Gene3D" id="2.40.10.330">
    <property type="match status" value="1"/>
</dbReference>
<comment type="catalytic activity">
    <reaction evidence="1 8 9">
        <text>[protein]-peptidylproline (omega=180) = [protein]-peptidylproline (omega=0)</text>
        <dbReference type="Rhea" id="RHEA:16237"/>
        <dbReference type="Rhea" id="RHEA-COMP:10747"/>
        <dbReference type="Rhea" id="RHEA-COMP:10748"/>
        <dbReference type="ChEBI" id="CHEBI:83833"/>
        <dbReference type="ChEBI" id="CHEBI:83834"/>
        <dbReference type="EC" id="5.2.1.8"/>
    </reaction>
</comment>
<reference evidence="11" key="3">
    <citation type="journal article" date="2019" name="BMC Res. Notes">
        <title>Complete genome sequence of the Sulfodiicoccus acidiphilus strain HS-1T, the first crenarchaeon that lacks polB3, isolated from an acidic hot spring in Ohwaku-dani, Hakone, Japan.</title>
        <authorList>
            <person name="Sakai H.D."/>
            <person name="Kurosawa N."/>
        </authorList>
    </citation>
    <scope>NUCLEOTIDE SEQUENCE</scope>
    <source>
        <strain evidence="11">HS-1</strain>
    </source>
</reference>
<evidence type="ECO:0000313" key="12">
    <source>
        <dbReference type="EMBL" id="GGU03735.1"/>
    </source>
</evidence>
<evidence type="ECO:0000256" key="6">
    <source>
        <dbReference type="ARBA" id="ARBA00023186"/>
    </source>
</evidence>
<reference evidence="13" key="2">
    <citation type="submission" date="2018-04" db="EMBL/GenBank/DDBJ databases">
        <title>Complete genome sequence of Sulfodiicoccus acidiphilus strain HS-1.</title>
        <authorList>
            <person name="Sakai H.D."/>
            <person name="Kurosawa N."/>
        </authorList>
    </citation>
    <scope>NUCLEOTIDE SEQUENCE [LARGE SCALE GENOMIC DNA]</scope>
    <source>
        <strain evidence="13">HS-1</strain>
    </source>
</reference>
<sequence>MFKDGDFIYIDYTLKIKDNGKVVDTTIEEEAKKNEIYESDKKYSPQLVILGEHRVIKGLEEGLYNLNVGDEVELEVPPEKGFGERDPGKVRVVPLSELRRQKVDPYPNMLLRMADGGYATVKSVSGGRVVLDLNHPYAGKSLVYKVKVVRAIEDKAEKVKALLARWFGLEAPEKFSLDLTENSLKVNVPLEYVLVEDLGLMMRMFAKDVLTFIGQEMVVEFTEKFDKSILSSK</sequence>
<keyword evidence="6" id="KW-0143">Chaperone</keyword>
<keyword evidence="5 8" id="KW-0697">Rotamase</keyword>
<dbReference type="Proteomes" id="UP000616143">
    <property type="component" value="Unassembled WGS sequence"/>
</dbReference>
<dbReference type="GO" id="GO:0003755">
    <property type="term" value="F:peptidyl-prolyl cis-trans isomerase activity"/>
    <property type="evidence" value="ECO:0007669"/>
    <property type="project" value="UniProtKB-UniRule"/>
</dbReference>
<dbReference type="SUPFAM" id="SSF54534">
    <property type="entry name" value="FKBP-like"/>
    <property type="match status" value="1"/>
</dbReference>
<dbReference type="EC" id="5.2.1.8" evidence="9"/>
<evidence type="ECO:0000313" key="11">
    <source>
        <dbReference type="EMBL" id="BBD73783.1"/>
    </source>
</evidence>
<dbReference type="Pfam" id="PF22199">
    <property type="entry name" value="FKBP26_IF"/>
    <property type="match status" value="1"/>
</dbReference>
<evidence type="ECO:0000256" key="3">
    <source>
        <dbReference type="ARBA" id="ARBA00006577"/>
    </source>
</evidence>
<comment type="subcellular location">
    <subcellularLocation>
        <location evidence="2">Cytoplasm</location>
    </subcellularLocation>
</comment>
<dbReference type="OrthoDB" id="8615at2157"/>
<dbReference type="PANTHER" id="PTHR47861:SF3">
    <property type="entry name" value="FKBP-TYPE PEPTIDYL-PROLYL CIS-TRANS ISOMERASE SLYD"/>
    <property type="match status" value="1"/>
</dbReference>
<dbReference type="Pfam" id="PF00254">
    <property type="entry name" value="FKBP_C"/>
    <property type="match status" value="1"/>
</dbReference>
<keyword evidence="4" id="KW-0963">Cytoplasm</keyword>
<accession>A0A348B6I1</accession>
<dbReference type="Gene3D" id="3.10.50.40">
    <property type="match status" value="1"/>
</dbReference>
<evidence type="ECO:0000256" key="1">
    <source>
        <dbReference type="ARBA" id="ARBA00000971"/>
    </source>
</evidence>
<evidence type="ECO:0000256" key="5">
    <source>
        <dbReference type="ARBA" id="ARBA00023110"/>
    </source>
</evidence>
<reference evidence="12" key="1">
    <citation type="journal article" date="2014" name="Int. J. Syst. Evol. Microbiol.">
        <title>Complete genome sequence of Corynebacterium casei LMG S-19264T (=DSM 44701T), isolated from a smear-ripened cheese.</title>
        <authorList>
            <consortium name="US DOE Joint Genome Institute (JGI-PGF)"/>
            <person name="Walter F."/>
            <person name="Albersmeier A."/>
            <person name="Kalinowski J."/>
            <person name="Ruckert C."/>
        </authorList>
    </citation>
    <scope>NUCLEOTIDE SEQUENCE</scope>
    <source>
        <strain evidence="12">JCM 31740</strain>
    </source>
</reference>
<evidence type="ECO:0000256" key="4">
    <source>
        <dbReference type="ARBA" id="ARBA00022490"/>
    </source>
</evidence>
<organism evidence="11 13">
    <name type="scientific">Sulfodiicoccus acidiphilus</name>
    <dbReference type="NCBI Taxonomy" id="1670455"/>
    <lineage>
        <taxon>Archaea</taxon>
        <taxon>Thermoproteota</taxon>
        <taxon>Thermoprotei</taxon>
        <taxon>Sulfolobales</taxon>
        <taxon>Sulfolobaceae</taxon>
        <taxon>Sulfodiicoccus</taxon>
    </lineage>
</organism>
<gene>
    <name evidence="12" type="ORF">GCM10007116_20760</name>
    <name evidence="11" type="ORF">HS1genome_2172</name>
</gene>
<dbReference type="PROSITE" id="PS50059">
    <property type="entry name" value="FKBP_PPIASE"/>
    <property type="match status" value="1"/>
</dbReference>
<dbReference type="Gene3D" id="3.30.70.2210">
    <property type="match status" value="1"/>
</dbReference>
<dbReference type="GO" id="GO:0005737">
    <property type="term" value="C:cytoplasm"/>
    <property type="evidence" value="ECO:0007669"/>
    <property type="project" value="UniProtKB-SubCell"/>
</dbReference>
<dbReference type="KEGG" id="sacd:HS1genome_2172"/>
<dbReference type="EMBL" id="BMQS01000026">
    <property type="protein sequence ID" value="GGU03735.1"/>
    <property type="molecule type" value="Genomic_DNA"/>
</dbReference>
<dbReference type="AlphaFoldDB" id="A0A348B6I1"/>
<protein>
    <recommendedName>
        <fullName evidence="9">Peptidyl-prolyl cis-trans isomerase</fullName>
        <ecNumber evidence="9">5.2.1.8</ecNumber>
    </recommendedName>
</protein>
<dbReference type="Proteomes" id="UP000276741">
    <property type="component" value="Chromosome"/>
</dbReference>
<dbReference type="PANTHER" id="PTHR47861">
    <property type="entry name" value="FKBP-TYPE PEPTIDYL-PROLYL CIS-TRANS ISOMERASE SLYD"/>
    <property type="match status" value="1"/>
</dbReference>
<dbReference type="EMBL" id="AP018553">
    <property type="protein sequence ID" value="BBD73783.1"/>
    <property type="molecule type" value="Genomic_DNA"/>
</dbReference>
<proteinExistence type="inferred from homology"/>
<dbReference type="RefSeq" id="WP_126451051.1">
    <property type="nucleotide sequence ID" value="NZ_AP018553.1"/>
</dbReference>
<keyword evidence="13" id="KW-1185">Reference proteome</keyword>
<evidence type="ECO:0000259" key="10">
    <source>
        <dbReference type="PROSITE" id="PS50059"/>
    </source>
</evidence>
<dbReference type="GeneID" id="38667632"/>
<evidence type="ECO:0000256" key="2">
    <source>
        <dbReference type="ARBA" id="ARBA00004496"/>
    </source>
</evidence>
<dbReference type="GO" id="GO:0042026">
    <property type="term" value="P:protein refolding"/>
    <property type="evidence" value="ECO:0007669"/>
    <property type="project" value="UniProtKB-ARBA"/>
</dbReference>
<dbReference type="InterPro" id="IPR048261">
    <property type="entry name" value="SlpA/SlyD-like_ins_sf"/>
</dbReference>
<dbReference type="InterPro" id="IPR054016">
    <property type="entry name" value="FKBP26_IF"/>
</dbReference>
<evidence type="ECO:0000256" key="8">
    <source>
        <dbReference type="PROSITE-ProRule" id="PRU00277"/>
    </source>
</evidence>
<dbReference type="InterPro" id="IPR046357">
    <property type="entry name" value="PPIase_dom_sf"/>
</dbReference>